<dbReference type="Proteomes" id="UP000789508">
    <property type="component" value="Unassembled WGS sequence"/>
</dbReference>
<comment type="caution">
    <text evidence="1">The sequence shown here is derived from an EMBL/GenBank/DDBJ whole genome shotgun (WGS) entry which is preliminary data.</text>
</comment>
<name>A0A9N9AKI9_9GLOM</name>
<dbReference type="AlphaFoldDB" id="A0A9N9AKI9"/>
<keyword evidence="2" id="KW-1185">Reference proteome</keyword>
<evidence type="ECO:0000313" key="2">
    <source>
        <dbReference type="Proteomes" id="UP000789508"/>
    </source>
</evidence>
<sequence length="55" mass="6296">MCVVDKENLQIKVEKIVSCIVWLLEETQELADATRNGEQSKVISHWVISQGKIKK</sequence>
<protein>
    <submittedName>
        <fullName evidence="1">3394_t:CDS:1</fullName>
    </submittedName>
</protein>
<dbReference type="EMBL" id="CAJVPS010001322">
    <property type="protein sequence ID" value="CAG8533598.1"/>
    <property type="molecule type" value="Genomic_DNA"/>
</dbReference>
<evidence type="ECO:0000313" key="1">
    <source>
        <dbReference type="EMBL" id="CAG8533598.1"/>
    </source>
</evidence>
<organism evidence="1 2">
    <name type="scientific">Ambispora leptoticha</name>
    <dbReference type="NCBI Taxonomy" id="144679"/>
    <lineage>
        <taxon>Eukaryota</taxon>
        <taxon>Fungi</taxon>
        <taxon>Fungi incertae sedis</taxon>
        <taxon>Mucoromycota</taxon>
        <taxon>Glomeromycotina</taxon>
        <taxon>Glomeromycetes</taxon>
        <taxon>Archaeosporales</taxon>
        <taxon>Ambisporaceae</taxon>
        <taxon>Ambispora</taxon>
    </lineage>
</organism>
<gene>
    <name evidence="1" type="ORF">ALEPTO_LOCUS5059</name>
</gene>
<reference evidence="1" key="1">
    <citation type="submission" date="2021-06" db="EMBL/GenBank/DDBJ databases">
        <authorList>
            <person name="Kallberg Y."/>
            <person name="Tangrot J."/>
            <person name="Rosling A."/>
        </authorList>
    </citation>
    <scope>NUCLEOTIDE SEQUENCE</scope>
    <source>
        <strain evidence="1">FL130A</strain>
    </source>
</reference>
<accession>A0A9N9AKI9</accession>
<proteinExistence type="predicted"/>